<dbReference type="AlphaFoldDB" id="N6XAX0"/>
<name>N6XAX0_9ACTO</name>
<gene>
    <name evidence="1" type="ORF">HMPREF9004_0862</name>
</gene>
<dbReference type="EMBL" id="AQHZ01000015">
    <property type="protein sequence ID" value="ENO18293.1"/>
    <property type="molecule type" value="Genomic_DNA"/>
</dbReference>
<dbReference type="RefSeq" id="WP_005962642.1">
    <property type="nucleotide sequence ID" value="NZ_CP040505.1"/>
</dbReference>
<protein>
    <recommendedName>
        <fullName evidence="3">Toxin</fullName>
    </recommendedName>
</protein>
<dbReference type="STRING" id="888050.HMPREF9004_0862"/>
<dbReference type="eggNOG" id="COG3832">
    <property type="taxonomic scope" value="Bacteria"/>
</dbReference>
<accession>N6XAX0</accession>
<evidence type="ECO:0000313" key="2">
    <source>
        <dbReference type="Proteomes" id="UP000013015"/>
    </source>
</evidence>
<dbReference type="OrthoDB" id="8117292at2"/>
<dbReference type="Proteomes" id="UP000013015">
    <property type="component" value="Unassembled WGS sequence"/>
</dbReference>
<organism evidence="1 2">
    <name type="scientific">Schaalia cardiffensis F0333</name>
    <dbReference type="NCBI Taxonomy" id="888050"/>
    <lineage>
        <taxon>Bacteria</taxon>
        <taxon>Bacillati</taxon>
        <taxon>Actinomycetota</taxon>
        <taxon>Actinomycetes</taxon>
        <taxon>Actinomycetales</taxon>
        <taxon>Actinomycetaceae</taxon>
        <taxon>Schaalia</taxon>
    </lineage>
</organism>
<evidence type="ECO:0000313" key="1">
    <source>
        <dbReference type="EMBL" id="ENO18293.1"/>
    </source>
</evidence>
<reference evidence="1 2" key="1">
    <citation type="submission" date="2013-03" db="EMBL/GenBank/DDBJ databases">
        <title>Reference genome for the Human Microbiome Project.</title>
        <authorList>
            <person name="Aqrawi P."/>
            <person name="Ayvaz T."/>
            <person name="Bess C."/>
            <person name="Blankenburg K."/>
            <person name="Coyle M."/>
            <person name="Deng J."/>
            <person name="Forbes L."/>
            <person name="Fowler G."/>
            <person name="Francisco L."/>
            <person name="Fu Q."/>
            <person name="Gibbs R."/>
            <person name="Gross S."/>
            <person name="Gubbala S."/>
            <person name="Hale W."/>
            <person name="Hemphill L."/>
            <person name="Highlander S."/>
            <person name="Hirani K."/>
            <person name="Jackson L."/>
            <person name="Jakkamsetti A."/>
            <person name="Javaid M."/>
            <person name="Jayaseelan J.C."/>
            <person name="Jiang H."/>
            <person name="Joshi V."/>
            <person name="Korchina V."/>
            <person name="Kovar C."/>
            <person name="Lara F."/>
            <person name="Lee S."/>
            <person name="Liu Y."/>
            <person name="Mata R."/>
            <person name="Mathew T."/>
            <person name="Munidasa M."/>
            <person name="Muzny D."/>
            <person name="Nazareth L."/>
            <person name="Ngo R."/>
            <person name="Nguyen L."/>
            <person name="Nguyen N."/>
            <person name="Okwuonu G."/>
            <person name="Ongeri F."/>
            <person name="Palculict T."/>
            <person name="Patil S."/>
            <person name="Petrosino J."/>
            <person name="Pham C."/>
            <person name="Pham P."/>
            <person name="Pu L.-L."/>
            <person name="Qin X."/>
            <person name="Qu J."/>
            <person name="Reid J."/>
            <person name="Ross M."/>
            <person name="Ruth R."/>
            <person name="Saada N."/>
            <person name="San Lucas F."/>
            <person name="Santibanez J."/>
            <person name="Shang Y."/>
            <person name="Simmons D."/>
            <person name="Song X.-Z."/>
            <person name="Tang L.-Y."/>
            <person name="Thornton R."/>
            <person name="Warren J."/>
            <person name="Weissenberger G."/>
            <person name="Wilczek-Boney K."/>
            <person name="Worley K."/>
            <person name="Youmans B."/>
            <person name="Zhang J."/>
            <person name="Zhang L."/>
            <person name="Zhao Z."/>
            <person name="Zhou C."/>
            <person name="Zhu D."/>
            <person name="Zhu Y."/>
        </authorList>
    </citation>
    <scope>NUCLEOTIDE SEQUENCE [LARGE SCALE GENOMIC DNA]</scope>
    <source>
        <strain evidence="1 2">F0333</strain>
    </source>
</reference>
<dbReference type="HOGENOM" id="CLU_108923_2_1_11"/>
<evidence type="ECO:0008006" key="3">
    <source>
        <dbReference type="Google" id="ProtNLM"/>
    </source>
</evidence>
<keyword evidence="2" id="KW-1185">Reference proteome</keyword>
<sequence length="157" mass="17409">MSFFDDDTAQPEEDFDRIEVDMTIKASVEDVWGIVAEPGWWVNDGPVGDHEVTRDEHGYYRVNDPEAGEWLVEKGDEDPMDIVSFRWYPLASDELPEDASTSIEISLSEEGSGIAVHVEESGFSAIAEDDASARSICEDELAMWEVALAAVKAHLEA</sequence>
<dbReference type="Gene3D" id="3.30.530.20">
    <property type="match status" value="1"/>
</dbReference>
<dbReference type="PATRIC" id="fig|888050.3.peg.817"/>
<proteinExistence type="predicted"/>
<dbReference type="InterPro" id="IPR023393">
    <property type="entry name" value="START-like_dom_sf"/>
</dbReference>
<dbReference type="SUPFAM" id="SSF55961">
    <property type="entry name" value="Bet v1-like"/>
    <property type="match status" value="1"/>
</dbReference>
<comment type="caution">
    <text evidence="1">The sequence shown here is derived from an EMBL/GenBank/DDBJ whole genome shotgun (WGS) entry which is preliminary data.</text>
</comment>